<feature type="signal peptide" evidence="2">
    <location>
        <begin position="1"/>
        <end position="22"/>
    </location>
</feature>
<protein>
    <recommendedName>
        <fullName evidence="4">Lipoprotein</fullName>
    </recommendedName>
</protein>
<sequence>MKTSRRTAVLLLSAGLMLTGCSSPTDTPASEGYRGPTLPARTAEGGHWKEGPAKPVQHKPYPYDLYTHCGIKWARFGGRWWVLDTVFPGVEQVRGKRPSRYTQTLAGYMTLIGPDTANFDAAGMPTLQFVPARKNPPGCE</sequence>
<dbReference type="AlphaFoldDB" id="A0AAU3I2T8"/>
<dbReference type="EMBL" id="CP109546">
    <property type="protein sequence ID" value="WTZ11722.1"/>
    <property type="molecule type" value="Genomic_DNA"/>
</dbReference>
<feature type="region of interest" description="Disordered" evidence="1">
    <location>
        <begin position="22"/>
        <end position="54"/>
    </location>
</feature>
<evidence type="ECO:0000256" key="2">
    <source>
        <dbReference type="SAM" id="SignalP"/>
    </source>
</evidence>
<evidence type="ECO:0008006" key="4">
    <source>
        <dbReference type="Google" id="ProtNLM"/>
    </source>
</evidence>
<proteinExistence type="predicted"/>
<evidence type="ECO:0000256" key="1">
    <source>
        <dbReference type="SAM" id="MobiDB-lite"/>
    </source>
</evidence>
<organism evidence="3">
    <name type="scientific">Streptomyces sp. NBC_01393</name>
    <dbReference type="NCBI Taxonomy" id="2903851"/>
    <lineage>
        <taxon>Bacteria</taxon>
        <taxon>Bacillati</taxon>
        <taxon>Actinomycetota</taxon>
        <taxon>Actinomycetes</taxon>
        <taxon>Kitasatosporales</taxon>
        <taxon>Streptomycetaceae</taxon>
        <taxon>Streptomyces</taxon>
    </lineage>
</organism>
<feature type="chain" id="PRO_5043626136" description="Lipoprotein" evidence="2">
    <location>
        <begin position="23"/>
        <end position="140"/>
    </location>
</feature>
<accession>A0AAU3I2T8</accession>
<evidence type="ECO:0000313" key="3">
    <source>
        <dbReference type="EMBL" id="WTZ11722.1"/>
    </source>
</evidence>
<reference evidence="3" key="1">
    <citation type="submission" date="2022-10" db="EMBL/GenBank/DDBJ databases">
        <title>The complete genomes of actinobacterial strains from the NBC collection.</title>
        <authorList>
            <person name="Joergensen T.S."/>
            <person name="Alvarez Arevalo M."/>
            <person name="Sterndorff E.B."/>
            <person name="Faurdal D."/>
            <person name="Vuksanovic O."/>
            <person name="Mourched A.-S."/>
            <person name="Charusanti P."/>
            <person name="Shaw S."/>
            <person name="Blin K."/>
            <person name="Weber T."/>
        </authorList>
    </citation>
    <scope>NUCLEOTIDE SEQUENCE</scope>
    <source>
        <strain evidence="3">NBC_01393</strain>
    </source>
</reference>
<dbReference type="PROSITE" id="PS51257">
    <property type="entry name" value="PROKAR_LIPOPROTEIN"/>
    <property type="match status" value="1"/>
</dbReference>
<name>A0AAU3I2T8_9ACTN</name>
<gene>
    <name evidence="3" type="ORF">OG699_29355</name>
</gene>
<keyword evidence="2" id="KW-0732">Signal</keyword>